<dbReference type="EMBL" id="CP011213">
    <property type="protein sequence ID" value="AKM81988.1"/>
    <property type="molecule type" value="Genomic_DNA"/>
</dbReference>
<dbReference type="AlphaFoldDB" id="A0A0G4B3J4"/>
<proteinExistence type="predicted"/>
<reference evidence="1 2" key="1">
    <citation type="journal article" date="2015" name="Nature">
        <title>rRNA introns, odd ribosomes, and small enigmatic genomes across a large radiation of phyla.</title>
        <authorList>
            <person name="Brown C.T."/>
            <person name="Hug L.A."/>
            <person name="Thomas B.C."/>
            <person name="Sharon I."/>
            <person name="Castelle C.J."/>
            <person name="Singh A."/>
            <person name="Wilkins M.J."/>
            <person name="Williams K.H."/>
            <person name="Banfield J.F."/>
        </authorList>
    </citation>
    <scope>NUCLEOTIDE SEQUENCE [LARGE SCALE GENOMIC DNA]</scope>
</reference>
<gene>
    <name evidence="1" type="ORF">UT28_C0001G0177</name>
</gene>
<sequence>MFFKDYLLLVIPTPINTVPIVVPITIPIHNAVAMARIAVVVLSMQLKTLVVSVPIESVMTLVTAREIVAVMC</sequence>
<accession>A0A0G4B3J4</accession>
<dbReference type="KEGG" id="bbgw:UT28_C0001G0177"/>
<dbReference type="Proteomes" id="UP000035648">
    <property type="component" value="Chromosome"/>
</dbReference>
<organism evidence="1 2">
    <name type="scientific">Berkelbacteria bacterium GW2011_GWE1_39_12</name>
    <dbReference type="NCBI Taxonomy" id="1618337"/>
    <lineage>
        <taxon>Bacteria</taxon>
        <taxon>Candidatus Berkelbacteria</taxon>
    </lineage>
</organism>
<evidence type="ECO:0000313" key="2">
    <source>
        <dbReference type="Proteomes" id="UP000035648"/>
    </source>
</evidence>
<name>A0A0G4B3J4_9BACT</name>
<protein>
    <submittedName>
        <fullName evidence="1">Uncharacterized protein</fullName>
    </submittedName>
</protein>
<evidence type="ECO:0000313" key="1">
    <source>
        <dbReference type="EMBL" id="AKM81988.1"/>
    </source>
</evidence>
<dbReference type="STRING" id="1618337.UT28_C0001G0177"/>